<evidence type="ECO:0000313" key="5">
    <source>
        <dbReference type="Proteomes" id="UP000829685"/>
    </source>
</evidence>
<evidence type="ECO:0000256" key="1">
    <source>
        <dbReference type="ARBA" id="ARBA00022729"/>
    </source>
</evidence>
<dbReference type="InterPro" id="IPR051477">
    <property type="entry name" value="Expansin_CellWall"/>
</dbReference>
<accession>A0A9P9WG30</accession>
<dbReference type="InterPro" id="IPR036908">
    <property type="entry name" value="RlpA-like_sf"/>
</dbReference>
<evidence type="ECO:0008006" key="6">
    <source>
        <dbReference type="Google" id="ProtNLM"/>
    </source>
</evidence>
<evidence type="ECO:0000256" key="2">
    <source>
        <dbReference type="SAM" id="MobiDB-lite"/>
    </source>
</evidence>
<dbReference type="CDD" id="cd22191">
    <property type="entry name" value="DPBB_RlpA_EXP_N-like"/>
    <property type="match status" value="1"/>
</dbReference>
<feature type="transmembrane region" description="Helical" evidence="3">
    <location>
        <begin position="105"/>
        <end position="131"/>
    </location>
</feature>
<evidence type="ECO:0000256" key="3">
    <source>
        <dbReference type="SAM" id="Phobius"/>
    </source>
</evidence>
<sequence>MAAPTASHAAAPVFQTPEWETRTRPNRRSLLDRLLPGHAHADSSALDVEQQSVNATKETPAPIAATAASTAPLGHGASAAPSMRQRLDSVLPPDRRYLGRSRRSFLLFILLPLAILLLLVLPLAVGLGVGLSHHDSGAQSLPLPTNSATFTGELTYYAPGLGACGVTSTDEDFIASVSHLLFDAAAEGGSNPNANQLCGRKIRIQRDFVEASKGNTSVDVTVVDRCTGCAETDLDVSLGVFTQLALEESGRVEVSWAWVS</sequence>
<organism evidence="4 5">
    <name type="scientific">Neoarthrinium moseri</name>
    <dbReference type="NCBI Taxonomy" id="1658444"/>
    <lineage>
        <taxon>Eukaryota</taxon>
        <taxon>Fungi</taxon>
        <taxon>Dikarya</taxon>
        <taxon>Ascomycota</taxon>
        <taxon>Pezizomycotina</taxon>
        <taxon>Sordariomycetes</taxon>
        <taxon>Xylariomycetidae</taxon>
        <taxon>Amphisphaeriales</taxon>
        <taxon>Apiosporaceae</taxon>
        <taxon>Neoarthrinium</taxon>
    </lineage>
</organism>
<dbReference type="AlphaFoldDB" id="A0A9P9WG30"/>
<gene>
    <name evidence="4" type="ORF">JX265_009328</name>
</gene>
<dbReference type="SUPFAM" id="SSF50685">
    <property type="entry name" value="Barwin-like endoglucanases"/>
    <property type="match status" value="1"/>
</dbReference>
<proteinExistence type="predicted"/>
<reference evidence="4" key="1">
    <citation type="submission" date="2021-03" db="EMBL/GenBank/DDBJ databases">
        <title>Revisited historic fungal species revealed as producer of novel bioactive compounds through whole genome sequencing and comparative genomics.</title>
        <authorList>
            <person name="Vignolle G.A."/>
            <person name="Hochenegger N."/>
            <person name="Mach R.L."/>
            <person name="Mach-Aigner A.R."/>
            <person name="Javad Rahimi M."/>
            <person name="Salim K.A."/>
            <person name="Chan C.M."/>
            <person name="Lim L.B.L."/>
            <person name="Cai F."/>
            <person name="Druzhinina I.S."/>
            <person name="U'Ren J.M."/>
            <person name="Derntl C."/>
        </authorList>
    </citation>
    <scope>NUCLEOTIDE SEQUENCE</scope>
    <source>
        <strain evidence="4">TUCIM 5799</strain>
    </source>
</reference>
<keyword evidence="1" id="KW-0732">Signal</keyword>
<keyword evidence="3" id="KW-1133">Transmembrane helix</keyword>
<name>A0A9P9WG30_9PEZI</name>
<dbReference type="PANTHER" id="PTHR31836">
    <property type="match status" value="1"/>
</dbReference>
<feature type="compositionally biased region" description="Low complexity" evidence="2">
    <location>
        <begin position="1"/>
        <end position="11"/>
    </location>
</feature>
<keyword evidence="5" id="KW-1185">Reference proteome</keyword>
<dbReference type="OrthoDB" id="623670at2759"/>
<dbReference type="PANTHER" id="PTHR31836:SF28">
    <property type="entry name" value="SRCR DOMAIN-CONTAINING PROTEIN-RELATED"/>
    <property type="match status" value="1"/>
</dbReference>
<protein>
    <recommendedName>
        <fullName evidence="6">RlpA-like protein double-psi beta-barrel domain-containing protein</fullName>
    </recommendedName>
</protein>
<feature type="region of interest" description="Disordered" evidence="2">
    <location>
        <begin position="1"/>
        <end position="22"/>
    </location>
</feature>
<keyword evidence="3" id="KW-0472">Membrane</keyword>
<dbReference type="Gene3D" id="2.40.40.10">
    <property type="entry name" value="RlpA-like domain"/>
    <property type="match status" value="1"/>
</dbReference>
<dbReference type="EMBL" id="JAFIMR010000028">
    <property type="protein sequence ID" value="KAI1861825.1"/>
    <property type="molecule type" value="Genomic_DNA"/>
</dbReference>
<keyword evidence="3" id="KW-0812">Transmembrane</keyword>
<evidence type="ECO:0000313" key="4">
    <source>
        <dbReference type="EMBL" id="KAI1861825.1"/>
    </source>
</evidence>
<comment type="caution">
    <text evidence="4">The sequence shown here is derived from an EMBL/GenBank/DDBJ whole genome shotgun (WGS) entry which is preliminary data.</text>
</comment>
<dbReference type="Proteomes" id="UP000829685">
    <property type="component" value="Unassembled WGS sequence"/>
</dbReference>